<dbReference type="Gene3D" id="3.40.605.10">
    <property type="entry name" value="Aldehyde Dehydrogenase, Chain A, domain 1"/>
    <property type="match status" value="1"/>
</dbReference>
<dbReference type="AlphaFoldDB" id="T0QYJ4"/>
<feature type="active site" evidence="4">
    <location>
        <position position="256"/>
    </location>
</feature>
<keyword evidence="7" id="KW-1185">Reference proteome</keyword>
<accession>T0QYJ4</accession>
<comment type="similarity">
    <text evidence="1 3">Belongs to the aldehyde dehydrogenase family.</text>
</comment>
<dbReference type="EMBL" id="JH767378">
    <property type="protein sequence ID" value="EQC24823.1"/>
    <property type="molecule type" value="Genomic_DNA"/>
</dbReference>
<dbReference type="InterPro" id="IPR016163">
    <property type="entry name" value="Ald_DH_C"/>
</dbReference>
<dbReference type="PANTHER" id="PTHR43570">
    <property type="entry name" value="ALDEHYDE DEHYDROGENASE"/>
    <property type="match status" value="1"/>
</dbReference>
<dbReference type="VEuPathDB" id="FungiDB:SDRG_17287"/>
<evidence type="ECO:0000256" key="4">
    <source>
        <dbReference type="PIRSR" id="PIRSR036492-1"/>
    </source>
</evidence>
<proteinExistence type="inferred from homology"/>
<dbReference type="InParanoid" id="T0QYJ4"/>
<organism evidence="6 7">
    <name type="scientific">Saprolegnia diclina (strain VS20)</name>
    <dbReference type="NCBI Taxonomy" id="1156394"/>
    <lineage>
        <taxon>Eukaryota</taxon>
        <taxon>Sar</taxon>
        <taxon>Stramenopiles</taxon>
        <taxon>Oomycota</taxon>
        <taxon>Saprolegniomycetes</taxon>
        <taxon>Saprolegniales</taxon>
        <taxon>Saprolegniaceae</taxon>
        <taxon>Saprolegnia</taxon>
    </lineage>
</organism>
<keyword evidence="2 3" id="KW-0560">Oxidoreductase</keyword>
<dbReference type="PIRSF" id="PIRSF036492">
    <property type="entry name" value="ALDH"/>
    <property type="match status" value="1"/>
</dbReference>
<evidence type="ECO:0000256" key="1">
    <source>
        <dbReference type="ARBA" id="ARBA00009986"/>
    </source>
</evidence>
<reference evidence="6 7" key="1">
    <citation type="submission" date="2012-04" db="EMBL/GenBank/DDBJ databases">
        <title>The Genome Sequence of Saprolegnia declina VS20.</title>
        <authorList>
            <consortium name="The Broad Institute Genome Sequencing Platform"/>
            <person name="Russ C."/>
            <person name="Nusbaum C."/>
            <person name="Tyler B."/>
            <person name="van West P."/>
            <person name="Dieguez-Uribeondo J."/>
            <person name="de Bruijn I."/>
            <person name="Tripathy S."/>
            <person name="Jiang R."/>
            <person name="Young S.K."/>
            <person name="Zeng Q."/>
            <person name="Gargeya S."/>
            <person name="Fitzgerald M."/>
            <person name="Haas B."/>
            <person name="Abouelleil A."/>
            <person name="Alvarado L."/>
            <person name="Arachchi H.M."/>
            <person name="Berlin A."/>
            <person name="Chapman S.B."/>
            <person name="Goldberg J."/>
            <person name="Griggs A."/>
            <person name="Gujja S."/>
            <person name="Hansen M."/>
            <person name="Howarth C."/>
            <person name="Imamovic A."/>
            <person name="Larimer J."/>
            <person name="McCowen C."/>
            <person name="Montmayeur A."/>
            <person name="Murphy C."/>
            <person name="Neiman D."/>
            <person name="Pearson M."/>
            <person name="Priest M."/>
            <person name="Roberts A."/>
            <person name="Saif S."/>
            <person name="Shea T."/>
            <person name="Sisk P."/>
            <person name="Sykes S."/>
            <person name="Wortman J."/>
            <person name="Nusbaum C."/>
            <person name="Birren B."/>
        </authorList>
    </citation>
    <scope>NUCLEOTIDE SEQUENCE [LARGE SCALE GENOMIC DNA]</scope>
    <source>
        <strain evidence="6 7">VS20</strain>
    </source>
</reference>
<dbReference type="GO" id="GO:0005737">
    <property type="term" value="C:cytoplasm"/>
    <property type="evidence" value="ECO:0007669"/>
    <property type="project" value="TreeGrafter"/>
</dbReference>
<evidence type="ECO:0000256" key="2">
    <source>
        <dbReference type="ARBA" id="ARBA00023002"/>
    </source>
</evidence>
<feature type="active site" evidence="4">
    <location>
        <position position="222"/>
    </location>
</feature>
<dbReference type="InterPro" id="IPR015590">
    <property type="entry name" value="Aldehyde_DH_dom"/>
</dbReference>
<dbReference type="STRING" id="1156394.T0QYJ4"/>
<dbReference type="FunFam" id="3.40.605.10:FF:000004">
    <property type="entry name" value="Aldehyde dehydrogenase"/>
    <property type="match status" value="1"/>
</dbReference>
<name>T0QYJ4_SAPDV</name>
<dbReference type="Pfam" id="PF00171">
    <property type="entry name" value="Aldedh"/>
    <property type="match status" value="1"/>
</dbReference>
<dbReference type="RefSeq" id="XP_008621749.1">
    <property type="nucleotide sequence ID" value="XM_008623527.1"/>
</dbReference>
<dbReference type="Gene3D" id="3.40.309.10">
    <property type="entry name" value="Aldehyde Dehydrogenase, Chain A, domain 2"/>
    <property type="match status" value="1"/>
</dbReference>
<dbReference type="PANTHER" id="PTHR43570:SF16">
    <property type="entry name" value="ALDEHYDE DEHYDROGENASE TYPE III, ISOFORM Q"/>
    <property type="match status" value="1"/>
</dbReference>
<evidence type="ECO:0000313" key="6">
    <source>
        <dbReference type="EMBL" id="EQC24823.1"/>
    </source>
</evidence>
<dbReference type="GO" id="GO:0004029">
    <property type="term" value="F:aldehyde dehydrogenase (NAD+) activity"/>
    <property type="evidence" value="ECO:0007669"/>
    <property type="project" value="TreeGrafter"/>
</dbReference>
<dbReference type="CDD" id="cd07087">
    <property type="entry name" value="ALDH_F3-13-14_CALDH-like"/>
    <property type="match status" value="1"/>
</dbReference>
<dbReference type="InterPro" id="IPR016162">
    <property type="entry name" value="Ald_DH_N"/>
</dbReference>
<evidence type="ECO:0000259" key="5">
    <source>
        <dbReference type="Pfam" id="PF00171"/>
    </source>
</evidence>
<evidence type="ECO:0000256" key="3">
    <source>
        <dbReference type="PIRNR" id="PIRNR036492"/>
    </source>
</evidence>
<dbReference type="GeneID" id="19958014"/>
<evidence type="ECO:0000313" key="7">
    <source>
        <dbReference type="Proteomes" id="UP000030762"/>
    </source>
</evidence>
<dbReference type="eggNOG" id="KOG2456">
    <property type="taxonomic scope" value="Eukaryota"/>
</dbReference>
<dbReference type="InterPro" id="IPR012394">
    <property type="entry name" value="Aldehyde_DH_NAD(P)"/>
</dbReference>
<protein>
    <recommendedName>
        <fullName evidence="3">Aldehyde dehydrogenase</fullName>
    </recommendedName>
</protein>
<dbReference type="OMA" id="PCIQGQV"/>
<dbReference type="InterPro" id="IPR016161">
    <property type="entry name" value="Ald_DH/histidinol_DH"/>
</dbReference>
<dbReference type="SUPFAM" id="SSF53720">
    <property type="entry name" value="ALDH-like"/>
    <property type="match status" value="1"/>
</dbReference>
<dbReference type="Proteomes" id="UP000030762">
    <property type="component" value="Unassembled WGS sequence"/>
</dbReference>
<dbReference type="OrthoDB" id="440325at2759"/>
<feature type="domain" description="Aldehyde dehydrogenase" evidence="5">
    <location>
        <begin position="12"/>
        <end position="447"/>
    </location>
</feature>
<sequence>MTSGNPTMTETDRIRTDVDALRHSFAAKKTLPLETRKALLRQLRAMLRDNEAPIAAALNTDLHKPAHETFLTEIGLVLAEIQTHLDYLNDWSAPQYTWTSLSCFPGRSLTLAEPLGVVCIFGTWNYPLHVTLLPLVGAISAGNCALVRLAADGSVDATNAVLADLMATYLDTDIVRAVRGSLDVSKEVLAQRFDLIFCTGGPVIGKAVARAAAEHLTPIVLELGGKTPAIVDATADLEVSAKRLAWGAFINGGQTCVRPDHIFVATEVGDAFVAALQKALVDLFTATPETSADYGRVANVQQLFKMKALVEKEKAYLVHGGDCNVTTRFVAPSLFNYKDDMAAFNASALMDDELFGPLLPIVYYSDLDAVLETIRFKPKPLALYVFSRNEDRIQAALQHTSSGSVVINDCVMQMGNLNLPFGGVGGSGLGTYHGQRSFTTFSHTKAVLRKYFWLHRTLAAADTLLNSMLVPK</sequence>
<dbReference type="GO" id="GO:0006081">
    <property type="term" value="P:aldehyde metabolic process"/>
    <property type="evidence" value="ECO:0007669"/>
    <property type="project" value="InterPro"/>
</dbReference>
<gene>
    <name evidence="6" type="ORF">SDRG_17287</name>
</gene>